<evidence type="ECO:0000313" key="1">
    <source>
        <dbReference type="EMBL" id="CAE7490930.1"/>
    </source>
</evidence>
<proteinExistence type="predicted"/>
<keyword evidence="2" id="KW-1185">Reference proteome</keyword>
<evidence type="ECO:0000313" key="2">
    <source>
        <dbReference type="Proteomes" id="UP000601435"/>
    </source>
</evidence>
<organism evidence="1 2">
    <name type="scientific">Symbiodinium necroappetens</name>
    <dbReference type="NCBI Taxonomy" id="1628268"/>
    <lineage>
        <taxon>Eukaryota</taxon>
        <taxon>Sar</taxon>
        <taxon>Alveolata</taxon>
        <taxon>Dinophyceae</taxon>
        <taxon>Suessiales</taxon>
        <taxon>Symbiodiniaceae</taxon>
        <taxon>Symbiodinium</taxon>
    </lineage>
</organism>
<dbReference type="Proteomes" id="UP000601435">
    <property type="component" value="Unassembled WGS sequence"/>
</dbReference>
<accession>A0A812SQZ2</accession>
<dbReference type="OrthoDB" id="420346at2759"/>
<feature type="non-terminal residue" evidence="1">
    <location>
        <position position="457"/>
    </location>
</feature>
<feature type="non-terminal residue" evidence="1">
    <location>
        <position position="1"/>
    </location>
</feature>
<name>A0A812SQZ2_9DINO</name>
<gene>
    <name evidence="1" type="ORF">SNEC2469_LOCUS13966</name>
</gene>
<protein>
    <submittedName>
        <fullName evidence="1">Uncharacterized protein</fullName>
    </submittedName>
</protein>
<sequence>AVEVELERVSTQLAENDKKGGWESEITMAQMGTMITNAKNWATARGLTRTNEVHGAEEYKVPTAESFLFRNSDSQSTKTKGFLQVEDPNGTLLLDSVTEACALTTGTGGQLQVDHARVACQTTATSAKEKCLPVLQANQDVFSVLATYIDMTGKKVDKATELQACELKKDMSEKSAELEARHKDLLQFQTNAVLDAGTPPSRTTKEQLLQCYASCTRLDLALNSMMVRAMACCPEVLQNRYAKIQGTSIEDPTLNRLAGRPRSQREQEDHDLDLEVSDQILSKYFSGAESAKGSADMANMVYKIGAGSRQLDMLYKIAAAGQSAPNVHTYCTRFLYTVLPAELYWNDATLDALNDALASDLISLFRTGITAPRWDTDTLLNADYCRYLPGYVFGNRCGKDFVVSGLLLLCKLKLDYMKNFEPSYAIPTGEECPDHLFEMLLYVVKCANVYFRILHYE</sequence>
<dbReference type="AlphaFoldDB" id="A0A812SQZ2"/>
<dbReference type="EMBL" id="CAJNJA010022348">
    <property type="protein sequence ID" value="CAE7490930.1"/>
    <property type="molecule type" value="Genomic_DNA"/>
</dbReference>
<comment type="caution">
    <text evidence="1">The sequence shown here is derived from an EMBL/GenBank/DDBJ whole genome shotgun (WGS) entry which is preliminary data.</text>
</comment>
<reference evidence="1" key="1">
    <citation type="submission" date="2021-02" db="EMBL/GenBank/DDBJ databases">
        <authorList>
            <person name="Dougan E. K."/>
            <person name="Rhodes N."/>
            <person name="Thang M."/>
            <person name="Chan C."/>
        </authorList>
    </citation>
    <scope>NUCLEOTIDE SEQUENCE</scope>
</reference>